<feature type="compositionally biased region" description="Basic and acidic residues" evidence="1">
    <location>
        <begin position="352"/>
        <end position="366"/>
    </location>
</feature>
<dbReference type="InterPro" id="IPR003533">
    <property type="entry name" value="Doublecortin_dom"/>
</dbReference>
<dbReference type="Pfam" id="PF03607">
    <property type="entry name" value="DCX"/>
    <property type="match status" value="2"/>
</dbReference>
<dbReference type="Gene3D" id="3.10.20.230">
    <property type="entry name" value="Doublecortin domain"/>
    <property type="match status" value="2"/>
</dbReference>
<evidence type="ECO:0000256" key="1">
    <source>
        <dbReference type="SAM" id="MobiDB-lite"/>
    </source>
</evidence>
<dbReference type="SMART" id="SM00537">
    <property type="entry name" value="DCX"/>
    <property type="match status" value="2"/>
</dbReference>
<organism evidence="3 4">
    <name type="scientific">Huso huso</name>
    <name type="common">Beluga</name>
    <name type="synonym">Acipenser huso</name>
    <dbReference type="NCBI Taxonomy" id="61971"/>
    <lineage>
        <taxon>Eukaryota</taxon>
        <taxon>Metazoa</taxon>
        <taxon>Chordata</taxon>
        <taxon>Craniata</taxon>
        <taxon>Vertebrata</taxon>
        <taxon>Euteleostomi</taxon>
        <taxon>Actinopterygii</taxon>
        <taxon>Chondrostei</taxon>
        <taxon>Acipenseriformes</taxon>
        <taxon>Acipenseridae</taxon>
        <taxon>Huso</taxon>
    </lineage>
</organism>
<feature type="compositionally biased region" description="Basic and acidic residues" evidence="1">
    <location>
        <begin position="377"/>
        <end position="389"/>
    </location>
</feature>
<feature type="compositionally biased region" description="Basic and acidic residues" evidence="1">
    <location>
        <begin position="335"/>
        <end position="344"/>
    </location>
</feature>
<comment type="caution">
    <text evidence="3">The sequence shown here is derived from an EMBL/GenBank/DDBJ whole genome shotgun (WGS) entry which is preliminary data.</text>
</comment>
<sequence>MTSHGTVLPLTKNVVVYKNGDPFFNGRKFVVNQKQFVTYESFLNEVTDNIQASAAVRNLYTPREGHRVHDLSELQSGSQYVAAGFERFKKLDYLNPGSKKPAVIKKRDGLQMRPVYRANVSAKWRKHIHMPSVIHVFRNGDLLCPPFRLIIPKNMRQDWEKILIEVTEKANLRTGAVRRLCTVDGVTVSSEEELVSGQYCVAVGTEKFKKLPYVELLVPKAPAHNGLRNHPGNRRITKGNEYRKTTSVPQDGVSDSALLRSPEESDSRRVKSTGEAGEDTSPVSPRAGRRKPQKNTGEEEQSLFYAKPVRVRHSRKNSKTTPQETQEEDSGVFKVNRERREVQRAPEVPEDENIRVELPVDQRVADTVEDETIATYDHGEDEREAKIPDDEAVPLNHTDRVEDGELPYRETKRSPRPENGRLRDYHSVERNGRTSHASSHRLQE</sequence>
<feature type="domain" description="Doublecortin" evidence="2">
    <location>
        <begin position="12"/>
        <end position="94"/>
    </location>
</feature>
<proteinExistence type="predicted"/>
<feature type="compositionally biased region" description="Basic residues" evidence="1">
    <location>
        <begin position="309"/>
        <end position="318"/>
    </location>
</feature>
<accession>A0ABR0YP29</accession>
<feature type="region of interest" description="Disordered" evidence="1">
    <location>
        <begin position="223"/>
        <end position="444"/>
    </location>
</feature>
<evidence type="ECO:0000313" key="3">
    <source>
        <dbReference type="EMBL" id="KAK6474293.1"/>
    </source>
</evidence>
<keyword evidence="4" id="KW-1185">Reference proteome</keyword>
<protein>
    <submittedName>
        <fullName evidence="3">Doublecortin domain-containing protein 2B-like</fullName>
    </submittedName>
</protein>
<reference evidence="3 4" key="1">
    <citation type="submission" date="2021-05" db="EMBL/GenBank/DDBJ databases">
        <authorList>
            <person name="Zahm M."/>
            <person name="Klopp C."/>
            <person name="Cabau C."/>
            <person name="Kuhl H."/>
            <person name="Suciu R."/>
            <person name="Ciorpac M."/>
            <person name="Holostenco D."/>
            <person name="Gessner J."/>
            <person name="Wuertz S."/>
            <person name="Hohne C."/>
            <person name="Stock M."/>
            <person name="Gislard M."/>
            <person name="Lluch J."/>
            <person name="Milhes M."/>
            <person name="Lampietro C."/>
            <person name="Lopez Roques C."/>
            <person name="Donnadieu C."/>
            <person name="Du K."/>
            <person name="Schartl M."/>
            <person name="Guiguen Y."/>
        </authorList>
    </citation>
    <scope>NUCLEOTIDE SEQUENCE [LARGE SCALE GENOMIC DNA]</scope>
    <source>
        <strain evidence="3">Hh-F2</strain>
        <tissue evidence="3">Blood</tissue>
    </source>
</reference>
<feature type="domain" description="Doublecortin" evidence="2">
    <location>
        <begin position="132"/>
        <end position="214"/>
    </location>
</feature>
<gene>
    <name evidence="3" type="ORF">HHUSO_G26505</name>
</gene>
<feature type="compositionally biased region" description="Basic and acidic residues" evidence="1">
    <location>
        <begin position="397"/>
        <end position="432"/>
    </location>
</feature>
<dbReference type="SUPFAM" id="SSF89837">
    <property type="entry name" value="Doublecortin (DC)"/>
    <property type="match status" value="2"/>
</dbReference>
<dbReference type="PANTHER" id="PTHR23004:SF10">
    <property type="entry name" value="DOUBLECORTIN DOMAIN-CONTAINING PROTEIN 2B"/>
    <property type="match status" value="1"/>
</dbReference>
<dbReference type="InterPro" id="IPR036572">
    <property type="entry name" value="Doublecortin_dom_sf"/>
</dbReference>
<name>A0ABR0YP29_HUSHU</name>
<evidence type="ECO:0000259" key="2">
    <source>
        <dbReference type="PROSITE" id="PS50309"/>
    </source>
</evidence>
<dbReference type="Proteomes" id="UP001369086">
    <property type="component" value="Unassembled WGS sequence"/>
</dbReference>
<dbReference type="PANTHER" id="PTHR23004">
    <property type="entry name" value="DOUBLECORTIN DOMAIN CONTAINING 2"/>
    <property type="match status" value="1"/>
</dbReference>
<evidence type="ECO:0000313" key="4">
    <source>
        <dbReference type="Proteomes" id="UP001369086"/>
    </source>
</evidence>
<dbReference type="EMBL" id="JAHFZB010000026">
    <property type="protein sequence ID" value="KAK6474293.1"/>
    <property type="molecule type" value="Genomic_DNA"/>
</dbReference>
<dbReference type="PROSITE" id="PS50309">
    <property type="entry name" value="DC"/>
    <property type="match status" value="2"/>
</dbReference>